<evidence type="ECO:0000256" key="1">
    <source>
        <dbReference type="ARBA" id="ARBA00009493"/>
    </source>
</evidence>
<evidence type="ECO:0000256" key="5">
    <source>
        <dbReference type="ARBA" id="ARBA00022695"/>
    </source>
</evidence>
<name>A0AAD9KA30_9ANNE</name>
<organism evidence="13 14">
    <name type="scientific">Paralvinella palmiformis</name>
    <dbReference type="NCBI Taxonomy" id="53620"/>
    <lineage>
        <taxon>Eukaryota</taxon>
        <taxon>Metazoa</taxon>
        <taxon>Spiralia</taxon>
        <taxon>Lophotrochozoa</taxon>
        <taxon>Annelida</taxon>
        <taxon>Polychaeta</taxon>
        <taxon>Sedentaria</taxon>
        <taxon>Canalipalpata</taxon>
        <taxon>Terebellida</taxon>
        <taxon>Terebelliformia</taxon>
        <taxon>Alvinellidae</taxon>
        <taxon>Paralvinella</taxon>
    </lineage>
</organism>
<dbReference type="InterPro" id="IPR043502">
    <property type="entry name" value="DNA/RNA_pol_sf"/>
</dbReference>
<dbReference type="InterPro" id="IPR011990">
    <property type="entry name" value="TPR-like_helical_dom_sf"/>
</dbReference>
<dbReference type="Pfam" id="PF00940">
    <property type="entry name" value="RNA_pol"/>
    <property type="match status" value="2"/>
</dbReference>
<evidence type="ECO:0000313" key="13">
    <source>
        <dbReference type="EMBL" id="KAK2167285.1"/>
    </source>
</evidence>
<dbReference type="Gene3D" id="3.30.70.370">
    <property type="match status" value="1"/>
</dbReference>
<dbReference type="EMBL" id="JAODUP010000030">
    <property type="protein sequence ID" value="KAK2167285.1"/>
    <property type="molecule type" value="Genomic_DNA"/>
</dbReference>
<evidence type="ECO:0000256" key="4">
    <source>
        <dbReference type="ARBA" id="ARBA00022679"/>
    </source>
</evidence>
<dbReference type="SUPFAM" id="SSF56672">
    <property type="entry name" value="DNA/RNA polymerases"/>
    <property type="match status" value="1"/>
</dbReference>
<keyword evidence="5 10" id="KW-0548">Nucleotidyltransferase</keyword>
<evidence type="ECO:0000256" key="9">
    <source>
        <dbReference type="PROSITE-ProRule" id="PRU00708"/>
    </source>
</evidence>
<keyword evidence="6" id="KW-0809">Transit peptide</keyword>
<dbReference type="InterPro" id="IPR029262">
    <property type="entry name" value="RPOL_N"/>
</dbReference>
<comment type="catalytic activity">
    <reaction evidence="8 10">
        <text>RNA(n) + a ribonucleoside 5'-triphosphate = RNA(n+1) + diphosphate</text>
        <dbReference type="Rhea" id="RHEA:21248"/>
        <dbReference type="Rhea" id="RHEA-COMP:14527"/>
        <dbReference type="Rhea" id="RHEA-COMP:17342"/>
        <dbReference type="ChEBI" id="CHEBI:33019"/>
        <dbReference type="ChEBI" id="CHEBI:61557"/>
        <dbReference type="ChEBI" id="CHEBI:140395"/>
        <dbReference type="EC" id="2.7.7.6"/>
    </reaction>
</comment>
<evidence type="ECO:0000256" key="7">
    <source>
        <dbReference type="ARBA" id="ARBA00023163"/>
    </source>
</evidence>
<evidence type="ECO:0000256" key="6">
    <source>
        <dbReference type="ARBA" id="ARBA00022946"/>
    </source>
</evidence>
<dbReference type="Gene3D" id="1.25.40.10">
    <property type="entry name" value="Tetratricopeptide repeat domain"/>
    <property type="match status" value="1"/>
</dbReference>
<dbReference type="PROSITE" id="PS00900">
    <property type="entry name" value="RNA_POL_PHAGE_1"/>
    <property type="match status" value="1"/>
</dbReference>
<dbReference type="PROSITE" id="PS00489">
    <property type="entry name" value="RNA_POL_PHAGE_2"/>
    <property type="match status" value="1"/>
</dbReference>
<keyword evidence="14" id="KW-1185">Reference proteome</keyword>
<evidence type="ECO:0000256" key="11">
    <source>
        <dbReference type="SAM" id="MobiDB-lite"/>
    </source>
</evidence>
<dbReference type="Pfam" id="PF14700">
    <property type="entry name" value="RPOL_N"/>
    <property type="match status" value="1"/>
</dbReference>
<keyword evidence="7 10" id="KW-0804">Transcription</keyword>
<feature type="region of interest" description="Disordered" evidence="11">
    <location>
        <begin position="106"/>
        <end position="154"/>
    </location>
</feature>
<dbReference type="Gene3D" id="1.10.287.280">
    <property type="match status" value="1"/>
</dbReference>
<gene>
    <name evidence="13" type="ORF">LSH36_30g07019</name>
</gene>
<dbReference type="Proteomes" id="UP001208570">
    <property type="component" value="Unassembled WGS sequence"/>
</dbReference>
<dbReference type="GO" id="GO:0034245">
    <property type="term" value="C:mitochondrial DNA-directed RNA polymerase complex"/>
    <property type="evidence" value="ECO:0007669"/>
    <property type="project" value="TreeGrafter"/>
</dbReference>
<evidence type="ECO:0000259" key="12">
    <source>
        <dbReference type="SMART" id="SM01311"/>
    </source>
</evidence>
<comment type="function">
    <text evidence="10">DNA-dependent RNA polymerase catalyzes the transcription of DNA into RNA using the four ribonucleoside triphosphates as substrates.</text>
</comment>
<dbReference type="InterPro" id="IPR046950">
    <property type="entry name" value="DNA-dir_Rpol_C_phage-type"/>
</dbReference>
<comment type="caution">
    <text evidence="13">The sequence shown here is derived from an EMBL/GenBank/DDBJ whole genome shotgun (WGS) entry which is preliminary data.</text>
</comment>
<dbReference type="GO" id="GO:0003899">
    <property type="term" value="F:DNA-directed RNA polymerase activity"/>
    <property type="evidence" value="ECO:0007669"/>
    <property type="project" value="UniProtKB-EC"/>
</dbReference>
<evidence type="ECO:0000256" key="2">
    <source>
        <dbReference type="ARBA" id="ARBA00012418"/>
    </source>
</evidence>
<dbReference type="Gene3D" id="1.10.1320.10">
    <property type="entry name" value="DNA-directed RNA polymerase, N-terminal domain"/>
    <property type="match status" value="1"/>
</dbReference>
<dbReference type="PANTHER" id="PTHR10102">
    <property type="entry name" value="DNA-DIRECTED RNA POLYMERASE, MITOCHONDRIAL"/>
    <property type="match status" value="1"/>
</dbReference>
<feature type="region of interest" description="Disordered" evidence="11">
    <location>
        <begin position="257"/>
        <end position="285"/>
    </location>
</feature>
<dbReference type="PANTHER" id="PTHR10102:SF0">
    <property type="entry name" value="DNA-DIRECTED RNA POLYMERASE, MITOCHONDRIAL"/>
    <property type="match status" value="1"/>
</dbReference>
<dbReference type="EC" id="2.7.7.6" evidence="2 10"/>
<dbReference type="GO" id="GO:0006390">
    <property type="term" value="P:mitochondrial transcription"/>
    <property type="evidence" value="ECO:0007669"/>
    <property type="project" value="TreeGrafter"/>
</dbReference>
<comment type="similarity">
    <text evidence="1 10">Belongs to the phage and mitochondrial RNA polymerase family.</text>
</comment>
<dbReference type="PROSITE" id="PS51375">
    <property type="entry name" value="PPR"/>
    <property type="match status" value="1"/>
</dbReference>
<evidence type="ECO:0000313" key="14">
    <source>
        <dbReference type="Proteomes" id="UP001208570"/>
    </source>
</evidence>
<evidence type="ECO:0000256" key="8">
    <source>
        <dbReference type="ARBA" id="ARBA00048552"/>
    </source>
</evidence>
<keyword evidence="3 10" id="KW-0240">DNA-directed RNA polymerase</keyword>
<sequence length="1295" mass="148921">MSQLLRPASFCQRLTVIANIQTSNILRCRSCEANWGCHISGYGKSFSVKVTTLAQKYRDNSQAKKVKTNSMIEHNKQEHFKDLLAIIQKAKTQFYATKLGQVEQTKQTTENQLKQIDDSNENTTEEGRTKKQRKTAKKKSSAKRSSQEADTQKLALGETTSLGSLESLPQVKTVFSSKKKSKELHKRKSMSKQKKKAALAKLLVKHPFLEDLQNANCEEVSPHIISELESILQNDTVSPEISEMIHEYLDKIQGKKAAETDDGDLDVPSATSLPDSSQPLWRESDLGDPEHLKEVMSNVIGVFLKDVNQQAKQKAIQMDAQRQLDMYHREVTAYVDACVYTGNLRKAHHILIKQTQTKKKRGRRKKEQNITDVNIYNRLMHAYAKQVKLQPIRQLFQHMEERNLDINLQSYAAVLECLGRIKSVTSDITEKVLQDIEKKAIKSVKPSFEVDLGKCEDLNYNCNLLNDINSENKSFPNPYYGILSTEELKERTKTQLNFELSGNVMVESIEPSITVTSHVKKARKLLDMTREKWRTVLRQGFQQSAEQLEQKKQDDGHLPDLVPFLRIFPVRIYVDIMMQEITMICQEMQSYSPPLVLIHKRLGQNVFNKLLLIVKQKQNHVQKVANLYDEYIEHYNNDTQNSSLREIMQQLQVKYADGSSLNSPLNQWPISTCKVIGRFLMSVIMNEVKVNANMFTSNEQSSEIPAFYSITRSRNNIPQEEVMPHPLLVRLHKMAELRELQFDVSDMPSIVPPMPWTSVHFGGNLLCTTKLVKNAPPQFDLHEKVPSQQLYPIFDALNTVGSVPWIINQPMLDVLIEVFNKGGDPQLDIPQPVSKLKALPIFKSDMTPEERTAVILERLKLKKKRKEMYSLWCTELYRLSIANKYRDEVFWFPHNVDFRSRFYAVPPHFNHLGSDVARSLLMFAKGKELGPHGLDWLKIHLINLTGFKKRSPNRERLQFANENIDKILDSADRPLTGEKWWKKSDEPWQTLACCKEIANAIKSPDPTKYTSHYPVHQDGSCNGLQHYAALGRDLAGAQSVNLYPFDRPKDVYSDVVELVEAERKTDANTGKALANVLDGFVRRKVIKQTIMTTVYGVTKYGARQQIRRQLEDLTDFPQEHVWASMAYLTDKTFYCLQQMFTSTKHIQDWLVACAELTSRVCYEPVKWVTPVGWPVLQPYYKVTYMSKPDQPERKIAVDKGVTFVAVHDCFWTHACDIDLMNKACRQEFVALHKEPILENLADFLLEQYGFPESEMIEDDQMMKDAKQFVNRILSNLPERGVFDIDKVSESTYFFS</sequence>
<proteinExistence type="inferred from homology"/>
<dbReference type="Gene3D" id="1.10.150.20">
    <property type="entry name" value="5' to 3' exonuclease, C-terminal subdomain"/>
    <property type="match status" value="1"/>
</dbReference>
<feature type="repeat" description="PPR" evidence="9">
    <location>
        <begin position="372"/>
        <end position="406"/>
    </location>
</feature>
<evidence type="ECO:0000256" key="10">
    <source>
        <dbReference type="RuleBase" id="RU003805"/>
    </source>
</evidence>
<dbReference type="GO" id="GO:0001018">
    <property type="term" value="F:mitochondrial promoter sequence-specific DNA binding"/>
    <property type="evidence" value="ECO:0007669"/>
    <property type="project" value="TreeGrafter"/>
</dbReference>
<feature type="domain" description="DNA-directed RNA polymerase N-terminal" evidence="12">
    <location>
        <begin position="493"/>
        <end position="802"/>
    </location>
</feature>
<reference evidence="13" key="1">
    <citation type="journal article" date="2023" name="Mol. Biol. Evol.">
        <title>Third-Generation Sequencing Reveals the Adaptive Role of the Epigenome in Three Deep-Sea Polychaetes.</title>
        <authorList>
            <person name="Perez M."/>
            <person name="Aroh O."/>
            <person name="Sun Y."/>
            <person name="Lan Y."/>
            <person name="Juniper S.K."/>
            <person name="Young C.R."/>
            <person name="Angers B."/>
            <person name="Qian P.Y."/>
        </authorList>
    </citation>
    <scope>NUCLEOTIDE SEQUENCE</scope>
    <source>
        <strain evidence="13">P08H-3</strain>
    </source>
</reference>
<feature type="compositionally biased region" description="Polar residues" evidence="11">
    <location>
        <begin position="269"/>
        <end position="279"/>
    </location>
</feature>
<feature type="compositionally biased region" description="Basic residues" evidence="11">
    <location>
        <begin position="130"/>
        <end position="142"/>
    </location>
</feature>
<dbReference type="InterPro" id="IPR037159">
    <property type="entry name" value="RNA_POL_N_sf"/>
</dbReference>
<accession>A0AAD9KA30</accession>
<evidence type="ECO:0000256" key="3">
    <source>
        <dbReference type="ARBA" id="ARBA00022478"/>
    </source>
</evidence>
<dbReference type="InterPro" id="IPR002885">
    <property type="entry name" value="PPR_rpt"/>
</dbReference>
<dbReference type="InterPro" id="IPR002092">
    <property type="entry name" value="DNA-dir_Rpol_phage-type"/>
</dbReference>
<dbReference type="SMART" id="SM01311">
    <property type="entry name" value="RPOL_N"/>
    <property type="match status" value="1"/>
</dbReference>
<keyword evidence="4 10" id="KW-0808">Transferase</keyword>
<protein>
    <recommendedName>
        <fullName evidence="2 10">DNA-directed RNA polymerase</fullName>
        <ecNumber evidence="2 10">2.7.7.6</ecNumber>
    </recommendedName>
</protein>
<dbReference type="FunFam" id="1.10.287.280:FF:000001">
    <property type="entry name" value="DNA-directed RNA polymerase"/>
    <property type="match status" value="1"/>
</dbReference>